<organism evidence="2 3">
    <name type="scientific">Rhodnius prolixus</name>
    <name type="common">Triatomid bug</name>
    <dbReference type="NCBI Taxonomy" id="13249"/>
    <lineage>
        <taxon>Eukaryota</taxon>
        <taxon>Metazoa</taxon>
        <taxon>Ecdysozoa</taxon>
        <taxon>Arthropoda</taxon>
        <taxon>Hexapoda</taxon>
        <taxon>Insecta</taxon>
        <taxon>Pterygota</taxon>
        <taxon>Neoptera</taxon>
        <taxon>Paraneoptera</taxon>
        <taxon>Hemiptera</taxon>
        <taxon>Heteroptera</taxon>
        <taxon>Panheteroptera</taxon>
        <taxon>Cimicomorpha</taxon>
        <taxon>Reduviidae</taxon>
        <taxon>Triatominae</taxon>
        <taxon>Rhodnius</taxon>
    </lineage>
</organism>
<evidence type="ECO:0000313" key="3">
    <source>
        <dbReference type="Proteomes" id="UP000015103"/>
    </source>
</evidence>
<dbReference type="OMA" id="IIIWRTK"/>
<dbReference type="PANTHER" id="PTHR44675">
    <property type="entry name" value="PAK1 INTERACTING PROTEIN 1"/>
    <property type="match status" value="1"/>
</dbReference>
<dbReference type="EMBL" id="ACPB03012524">
    <property type="status" value="NOT_ANNOTATED_CDS"/>
    <property type="molecule type" value="Genomic_DNA"/>
</dbReference>
<name>T1HM84_RHOPR</name>
<dbReference type="InParanoid" id="T1HM84"/>
<dbReference type="PANTHER" id="PTHR44675:SF1">
    <property type="entry name" value="P21-ACTIVATED PROTEIN KINASE-INTERACTING PROTEIN 1"/>
    <property type="match status" value="1"/>
</dbReference>
<dbReference type="EnsemblMetazoa" id="RPRC005158-RA">
    <property type="protein sequence ID" value="RPRC005158-PA"/>
    <property type="gene ID" value="RPRC005158"/>
</dbReference>
<dbReference type="AlphaFoldDB" id="T1HM84"/>
<dbReference type="PROSITE" id="PS50294">
    <property type="entry name" value="WD_REPEATS_REGION"/>
    <property type="match status" value="1"/>
</dbReference>
<dbReference type="SMART" id="SM00320">
    <property type="entry name" value="WD40"/>
    <property type="match status" value="5"/>
</dbReference>
<dbReference type="InterPro" id="IPR015943">
    <property type="entry name" value="WD40/YVTN_repeat-like_dom_sf"/>
</dbReference>
<comment type="function">
    <text evidence="1">Negatively regulates the PAK1 kinase. PAK1 is a member of the PAK kinase family, which has been shown to play a positive role in the regulation of signaling pathways involving MAPK8 and RELA. PAK1 exists as an inactive homodimer, which is activated by binding of small GTPases such as CDC42 to an N-terminal regulatory domain. PAK1IP1 also binds to the N-terminus of PAK1, and inhibits the specific activation of PAK1 by CDC42. May be involved in ribosomal large subunit assembly.</text>
</comment>
<dbReference type="Proteomes" id="UP000015103">
    <property type="component" value="Unassembled WGS sequence"/>
</dbReference>
<sequence>MADSEGLFEIIVGTYEEYLLGYKLIKTDQNYILKHSIASHSHKASLRCVSSHNKFLASGGADECIQLYDLHSRKECGLLMHHSGTVTSLSFTPDGHYLISASEDGSVAMFAVGSWVLDKVWTKAHKGKGVNHLAIHPSGKMALSIGSDCTLRTWNLVKGRCAYIVNISSKCKRPEILEWSLCGQYFGLVNESNIDFYGVESASVVCNVQIKNKISSIQFLKENKVCLGDSTGCIACYNFLTGEEVWIIPSKQETRIKCLGFYENWLISANSNGIINVYNVSEDETTPHLITSQETSCRITCLTISHEARYSVVKVFLFFLFFTRLHLMECFCIMKKLKEQK</sequence>
<protein>
    <submittedName>
        <fullName evidence="2">WD_REPEATS_REGION domain-containing protein</fullName>
    </submittedName>
</protein>
<dbReference type="Pfam" id="PF00400">
    <property type="entry name" value="WD40"/>
    <property type="match status" value="3"/>
</dbReference>
<dbReference type="FunCoup" id="T1HM84">
    <property type="interactions" value="1372"/>
</dbReference>
<dbReference type="VEuPathDB" id="VectorBase:RPRC005158"/>
<dbReference type="HOGENOM" id="CLU_031466_2_0_1"/>
<proteinExistence type="predicted"/>
<dbReference type="SUPFAM" id="SSF50978">
    <property type="entry name" value="WD40 repeat-like"/>
    <property type="match status" value="1"/>
</dbReference>
<accession>T1HM84</accession>
<dbReference type="eggNOG" id="KOG0294">
    <property type="taxonomic scope" value="Eukaryota"/>
</dbReference>
<dbReference type="PROSITE" id="PS50082">
    <property type="entry name" value="WD_REPEATS_2"/>
    <property type="match status" value="1"/>
</dbReference>
<dbReference type="InterPro" id="IPR001680">
    <property type="entry name" value="WD40_rpt"/>
</dbReference>
<reference evidence="2" key="1">
    <citation type="submission" date="2015-05" db="UniProtKB">
        <authorList>
            <consortium name="EnsemblMetazoa"/>
        </authorList>
    </citation>
    <scope>IDENTIFICATION</scope>
</reference>
<evidence type="ECO:0000313" key="2">
    <source>
        <dbReference type="EnsemblMetazoa" id="RPRC005158-PA"/>
    </source>
</evidence>
<dbReference type="InterPro" id="IPR036322">
    <property type="entry name" value="WD40_repeat_dom_sf"/>
</dbReference>
<evidence type="ECO:0000256" key="1">
    <source>
        <dbReference type="ARBA" id="ARBA00045213"/>
    </source>
</evidence>
<dbReference type="InterPro" id="IPR051959">
    <property type="entry name" value="PAK1-Kinase_Regulator"/>
</dbReference>
<keyword evidence="3" id="KW-1185">Reference proteome</keyword>
<dbReference type="Gene3D" id="2.130.10.10">
    <property type="entry name" value="YVTN repeat-like/Quinoprotein amine dehydrogenase"/>
    <property type="match status" value="2"/>
</dbReference>
<dbReference type="STRING" id="13249.T1HM84"/>